<dbReference type="OrthoDB" id="95211at2"/>
<proteinExistence type="predicted"/>
<organism evidence="2 3">
    <name type="scientific">Pseudoleptotrichia goodfellowii</name>
    <dbReference type="NCBI Taxonomy" id="157692"/>
    <lineage>
        <taxon>Bacteria</taxon>
        <taxon>Fusobacteriati</taxon>
        <taxon>Fusobacteriota</taxon>
        <taxon>Fusobacteriia</taxon>
        <taxon>Fusobacteriales</taxon>
        <taxon>Leptotrichiaceae</taxon>
        <taxon>Pseudoleptotrichia</taxon>
    </lineage>
</organism>
<dbReference type="InterPro" id="IPR037126">
    <property type="entry name" value="PdaC/RsiV-like_sf"/>
</dbReference>
<gene>
    <name evidence="2" type="ORF">JCM16774_0277</name>
</gene>
<dbReference type="RefSeq" id="WP_026736959.1">
    <property type="nucleotide sequence ID" value="NZ_AP019822.1"/>
</dbReference>
<dbReference type="EMBL" id="AP019822">
    <property type="protein sequence ID" value="BBM35370.1"/>
    <property type="molecule type" value="Genomic_DNA"/>
</dbReference>
<accession>A0A510J7U9</accession>
<dbReference type="Gene3D" id="3.90.640.20">
    <property type="entry name" value="Heat-shock cognate protein, ATPase"/>
    <property type="match status" value="1"/>
</dbReference>
<dbReference type="AlphaFoldDB" id="A0A510J7U9"/>
<sequence length="220" mass="24678">MKKLGILLMALTIVSVSYGAKEKEDTTFTFQNYIPSAPDAVKEIARTKNLDGSVVAYPVFTGNLKVVEKMNKTVTKFVNTFKGHKDKTYKVEYQVVGSNDRFVSILFTIEKNDKKNNVITKYNDAITFNVKDGKEMGIKDIFVQGYETALNAAINDKIKQFGLTVNETGKNKFKGAAKGTKFYMEDDSIVLFYNQGEGLEFADGQLFIPFITRDLIGIIK</sequence>
<keyword evidence="1" id="KW-0732">Signal</keyword>
<feature type="chain" id="PRO_5021834382" description="DUF3298 domain-containing protein" evidence="1">
    <location>
        <begin position="20"/>
        <end position="220"/>
    </location>
</feature>
<evidence type="ECO:0000313" key="2">
    <source>
        <dbReference type="EMBL" id="BBM35370.1"/>
    </source>
</evidence>
<dbReference type="STRING" id="714315.GCA_000516535_00291"/>
<evidence type="ECO:0008006" key="4">
    <source>
        <dbReference type="Google" id="ProtNLM"/>
    </source>
</evidence>
<dbReference type="Proteomes" id="UP000321606">
    <property type="component" value="Chromosome"/>
</dbReference>
<reference evidence="2 3" key="1">
    <citation type="submission" date="2019-07" db="EMBL/GenBank/DDBJ databases">
        <title>Complete Genome Sequence of Leptotrichia goodfellowii Strain JCM 16774.</title>
        <authorList>
            <person name="Watanabe S."/>
            <person name="Cui L."/>
        </authorList>
    </citation>
    <scope>NUCLEOTIDE SEQUENCE [LARGE SCALE GENOMIC DNA]</scope>
    <source>
        <strain evidence="2 3">JCM16774</strain>
    </source>
</reference>
<protein>
    <recommendedName>
        <fullName evidence="4">DUF3298 domain-containing protein</fullName>
    </recommendedName>
</protein>
<evidence type="ECO:0000313" key="3">
    <source>
        <dbReference type="Proteomes" id="UP000321606"/>
    </source>
</evidence>
<dbReference type="KEGG" id="lgo:JCM16774_0277"/>
<name>A0A510J7U9_9FUSO</name>
<feature type="signal peptide" evidence="1">
    <location>
        <begin position="1"/>
        <end position="19"/>
    </location>
</feature>
<evidence type="ECO:0000256" key="1">
    <source>
        <dbReference type="SAM" id="SignalP"/>
    </source>
</evidence>